<dbReference type="InterPro" id="IPR000182">
    <property type="entry name" value="GNAT_dom"/>
</dbReference>
<dbReference type="KEGG" id="cpeg:CPELA_07175"/>
<dbReference type="EMBL" id="CP035299">
    <property type="protein sequence ID" value="QAU52697.1"/>
    <property type="molecule type" value="Genomic_DNA"/>
</dbReference>
<sequence>MHITALQIPQATLMPWEAMAEHPNIEQITEDLFRSCLDPQTQRFTTIAHDYTFEMAREFLRTPALRWAIMSQGRYCGNVELRQEAPGHYSMGYNLAPWARGKGLMRAAAREVADYALQHGAHSIEISAMHDNAASIAVAQALGAKLIRKEAIWTFEITQT</sequence>
<evidence type="ECO:0000313" key="1">
    <source>
        <dbReference type="EMBL" id="QAU52697.1"/>
    </source>
</evidence>
<organism evidence="1 2">
    <name type="scientific">Corynebacterium pelargi</name>
    <dbReference type="NCBI Taxonomy" id="1471400"/>
    <lineage>
        <taxon>Bacteria</taxon>
        <taxon>Bacillati</taxon>
        <taxon>Actinomycetota</taxon>
        <taxon>Actinomycetes</taxon>
        <taxon>Mycobacteriales</taxon>
        <taxon>Corynebacteriaceae</taxon>
        <taxon>Corynebacterium</taxon>
    </lineage>
</organism>
<dbReference type="GO" id="GO:0016747">
    <property type="term" value="F:acyltransferase activity, transferring groups other than amino-acyl groups"/>
    <property type="evidence" value="ECO:0007669"/>
    <property type="project" value="InterPro"/>
</dbReference>
<dbReference type="PANTHER" id="PTHR43792">
    <property type="entry name" value="GNAT FAMILY, PUTATIVE (AFU_ORTHOLOGUE AFUA_3G00765)-RELATED-RELATED"/>
    <property type="match status" value="1"/>
</dbReference>
<dbReference type="Proteomes" id="UP000288929">
    <property type="component" value="Chromosome"/>
</dbReference>
<gene>
    <name evidence="1" type="ORF">CPELA_07175</name>
</gene>
<dbReference type="AlphaFoldDB" id="A0A410W9S1"/>
<keyword evidence="1" id="KW-0808">Transferase</keyword>
<dbReference type="PROSITE" id="PS51186">
    <property type="entry name" value="GNAT"/>
    <property type="match status" value="1"/>
</dbReference>
<dbReference type="InterPro" id="IPR016181">
    <property type="entry name" value="Acyl_CoA_acyltransferase"/>
</dbReference>
<dbReference type="SUPFAM" id="SSF55729">
    <property type="entry name" value="Acyl-CoA N-acyltransferases (Nat)"/>
    <property type="match status" value="1"/>
</dbReference>
<dbReference type="Pfam" id="PF13302">
    <property type="entry name" value="Acetyltransf_3"/>
    <property type="match status" value="1"/>
</dbReference>
<dbReference type="InterPro" id="IPR051531">
    <property type="entry name" value="N-acetyltransferase"/>
</dbReference>
<dbReference type="Gene3D" id="3.40.630.30">
    <property type="match status" value="1"/>
</dbReference>
<evidence type="ECO:0000313" key="2">
    <source>
        <dbReference type="Proteomes" id="UP000288929"/>
    </source>
</evidence>
<dbReference type="OrthoDB" id="9795188at2"/>
<reference evidence="1 2" key="1">
    <citation type="submission" date="2019-01" db="EMBL/GenBank/DDBJ databases">
        <authorList>
            <person name="Ruckert C."/>
            <person name="Busche T."/>
            <person name="Kalinowski J."/>
        </authorList>
    </citation>
    <scope>NUCLEOTIDE SEQUENCE [LARGE SCALE GENOMIC DNA]</scope>
    <source>
        <strain evidence="1 2">136/3</strain>
    </source>
</reference>
<dbReference type="RefSeq" id="WP_128890112.1">
    <property type="nucleotide sequence ID" value="NZ_BMCX01000003.1"/>
</dbReference>
<keyword evidence="2" id="KW-1185">Reference proteome</keyword>
<name>A0A410W9S1_9CORY</name>
<accession>A0A410W9S1</accession>
<proteinExistence type="predicted"/>
<protein>
    <submittedName>
        <fullName evidence="1">Acetyltransferase (GNAT) family protein</fullName>
    </submittedName>
</protein>